<evidence type="ECO:0000313" key="9">
    <source>
        <dbReference type="Proteomes" id="UP000287394"/>
    </source>
</evidence>
<dbReference type="InterPro" id="IPR004673">
    <property type="entry name" value="L-rhamnose-proton_sym_RhaT"/>
</dbReference>
<evidence type="ECO:0000256" key="5">
    <source>
        <dbReference type="ARBA" id="ARBA00022847"/>
    </source>
</evidence>
<accession>A0A402CQ34</accession>
<keyword evidence="3" id="KW-0997">Cell inner membrane</keyword>
<dbReference type="Proteomes" id="UP000287394">
    <property type="component" value="Chromosome"/>
</dbReference>
<evidence type="ECO:0000256" key="6">
    <source>
        <dbReference type="ARBA" id="ARBA00022989"/>
    </source>
</evidence>
<dbReference type="GO" id="GO:0015153">
    <property type="term" value="F:rhamnose transmembrane transporter activity"/>
    <property type="evidence" value="ECO:0007669"/>
    <property type="project" value="InterPro"/>
</dbReference>
<keyword evidence="4" id="KW-0812">Transmembrane</keyword>
<keyword evidence="5" id="KW-0769">Symport</keyword>
<keyword evidence="9" id="KW-1185">Reference proteome</keyword>
<evidence type="ECO:0000256" key="4">
    <source>
        <dbReference type="ARBA" id="ARBA00022692"/>
    </source>
</evidence>
<evidence type="ECO:0000256" key="7">
    <source>
        <dbReference type="ARBA" id="ARBA00023136"/>
    </source>
</evidence>
<keyword evidence="2" id="KW-1003">Cell membrane</keyword>
<name>A0A402CQ34_9BACT</name>
<dbReference type="GO" id="GO:0016020">
    <property type="term" value="C:membrane"/>
    <property type="evidence" value="ECO:0007669"/>
    <property type="project" value="InterPro"/>
</dbReference>
<evidence type="ECO:0000256" key="1">
    <source>
        <dbReference type="ARBA" id="ARBA00022448"/>
    </source>
</evidence>
<sequence>MAPASIFGILLHWIGGLAAASFYIPYKQVRRWSWETYWLVGGVFSWLIMPSLMASLLVPGATDILRAAPGHVLFYAYFFGALWGVGGLTFGLTMRYLGIALGMAVALGYTAVFGTIIPPLFHGMLGQTLSSASGKYVLIGVLASVAGIAVSGMAGMSKERELTGEQKQSAITEFQFGKGMIIATFSGIMSSCFAFGLDAGAPIAEAAKASLLAHGGSDIWQGLPVLIIVLLGGFTTNFVWCLGLNVRNKSAGEYMGRSASPGAAIPLARNYLFAAVAGIIWYLQFFFYTMGQAKMGKTFAFSNWTLHMASIMIFSMLWGIALKEWTGTSKRTHGLIALGLALLIGSTIIIGYGNYLDGLKAH</sequence>
<dbReference type="Pfam" id="PF06379">
    <property type="entry name" value="RhaT"/>
    <property type="match status" value="1"/>
</dbReference>
<proteinExistence type="predicted"/>
<keyword evidence="7" id="KW-0472">Membrane</keyword>
<dbReference type="AlphaFoldDB" id="A0A402CQ34"/>
<evidence type="ECO:0000256" key="3">
    <source>
        <dbReference type="ARBA" id="ARBA00022519"/>
    </source>
</evidence>
<organism evidence="8 9">
    <name type="scientific">Capsulimonas corticalis</name>
    <dbReference type="NCBI Taxonomy" id="2219043"/>
    <lineage>
        <taxon>Bacteria</taxon>
        <taxon>Bacillati</taxon>
        <taxon>Armatimonadota</taxon>
        <taxon>Armatimonadia</taxon>
        <taxon>Capsulimonadales</taxon>
        <taxon>Capsulimonadaceae</taxon>
        <taxon>Capsulimonas</taxon>
    </lineage>
</organism>
<dbReference type="EMBL" id="AP025739">
    <property type="protein sequence ID" value="BDI32854.1"/>
    <property type="molecule type" value="Genomic_DNA"/>
</dbReference>
<dbReference type="RefSeq" id="WP_119319454.1">
    <property type="nucleotide sequence ID" value="NZ_AP025739.1"/>
</dbReference>
<evidence type="ECO:0000256" key="2">
    <source>
        <dbReference type="ARBA" id="ARBA00022475"/>
    </source>
</evidence>
<keyword evidence="1" id="KW-0813">Transport</keyword>
<evidence type="ECO:0000313" key="8">
    <source>
        <dbReference type="EMBL" id="BDI32854.1"/>
    </source>
</evidence>
<dbReference type="NCBIfam" id="NF010024">
    <property type="entry name" value="PRK13499.1-4"/>
    <property type="match status" value="1"/>
</dbReference>
<dbReference type="OrthoDB" id="9790043at2"/>
<dbReference type="GO" id="GO:0015293">
    <property type="term" value="F:symporter activity"/>
    <property type="evidence" value="ECO:0007669"/>
    <property type="project" value="UniProtKB-KW"/>
</dbReference>
<dbReference type="KEGG" id="ccot:CCAX7_49050"/>
<keyword evidence="6" id="KW-1133">Transmembrane helix</keyword>
<reference evidence="8 9" key="1">
    <citation type="journal article" date="2019" name="Int. J. Syst. Evol. Microbiol.">
        <title>Capsulimonas corticalis gen. nov., sp. nov., an aerobic capsulated bacterium, of a novel bacterial order, Capsulimonadales ord. nov., of the class Armatimonadia of the phylum Armatimonadetes.</title>
        <authorList>
            <person name="Li J."/>
            <person name="Kudo C."/>
            <person name="Tonouchi A."/>
        </authorList>
    </citation>
    <scope>NUCLEOTIDE SEQUENCE [LARGE SCALE GENOMIC DNA]</scope>
    <source>
        <strain evidence="8 9">AX-7</strain>
    </source>
</reference>
<protein>
    <submittedName>
        <fullName evidence="8">Sugar:proton symporter</fullName>
    </submittedName>
</protein>
<gene>
    <name evidence="8" type="ORF">CCAX7_49050</name>
</gene>